<comment type="caution">
    <text evidence="2">The sequence shown here is derived from an EMBL/GenBank/DDBJ whole genome shotgun (WGS) entry which is preliminary data.</text>
</comment>
<name>N4WER8_9BACI</name>
<dbReference type="eggNOG" id="COG4086">
    <property type="taxonomic scope" value="Bacteria"/>
</dbReference>
<evidence type="ECO:0000313" key="2">
    <source>
        <dbReference type="EMBL" id="ENH97759.1"/>
    </source>
</evidence>
<dbReference type="PATRIC" id="fig|1308866.3.peg.878"/>
<dbReference type="InterPro" id="IPR009343">
    <property type="entry name" value="DUF1002"/>
</dbReference>
<dbReference type="OrthoDB" id="9810153at2"/>
<feature type="chain" id="PRO_5004123136" description="Extracellular protein" evidence="1">
    <location>
        <begin position="25"/>
        <end position="300"/>
    </location>
</feature>
<protein>
    <recommendedName>
        <fullName evidence="4">Extracellular protein</fullName>
    </recommendedName>
</protein>
<dbReference type="RefSeq" id="WP_003465356.1">
    <property type="nucleotide sequence ID" value="NZ_APML01000016.1"/>
</dbReference>
<accession>N4WER8</accession>
<organism evidence="2 3">
    <name type="scientific">Gracilibacillus halophilus YIM-C55.5</name>
    <dbReference type="NCBI Taxonomy" id="1308866"/>
    <lineage>
        <taxon>Bacteria</taxon>
        <taxon>Bacillati</taxon>
        <taxon>Bacillota</taxon>
        <taxon>Bacilli</taxon>
        <taxon>Bacillales</taxon>
        <taxon>Bacillaceae</taxon>
        <taxon>Gracilibacillus</taxon>
    </lineage>
</organism>
<proteinExistence type="predicted"/>
<dbReference type="AlphaFoldDB" id="N4WER8"/>
<keyword evidence="3" id="KW-1185">Reference proteome</keyword>
<evidence type="ECO:0000313" key="3">
    <source>
        <dbReference type="Proteomes" id="UP000012283"/>
    </source>
</evidence>
<dbReference type="Proteomes" id="UP000012283">
    <property type="component" value="Unassembled WGS sequence"/>
</dbReference>
<reference evidence="2 3" key="1">
    <citation type="submission" date="2013-03" db="EMBL/GenBank/DDBJ databases">
        <title>Draft genome sequence of Gracibacillus halophilus YIM-C55.5, a moderately halophilic and thermophilic organism from the Xiaochaidamu salt lake.</title>
        <authorList>
            <person name="Sugumar T."/>
            <person name="Polireddy D.R."/>
            <person name="Antony A."/>
            <person name="Madhava Y.R."/>
            <person name="Sivakumar N."/>
        </authorList>
    </citation>
    <scope>NUCLEOTIDE SEQUENCE [LARGE SCALE GENOMIC DNA]</scope>
    <source>
        <strain evidence="2 3">YIM-C55.5</strain>
    </source>
</reference>
<dbReference type="EMBL" id="APML01000016">
    <property type="protein sequence ID" value="ENH97759.1"/>
    <property type="molecule type" value="Genomic_DNA"/>
</dbReference>
<dbReference type="STRING" id="1308866.J416_04346"/>
<sequence>MKKLISLLVVWLFVGLAIAPNALASQGNDVIDERNGKPKLVLGEALSEAQKDEVRDMLDATDPNQVEEYTVTAQDLVNYIGGDPNSSMYSSAKITRKNEGHGLVVNIVNAENITEVTNDMYANALLTAGIENAEVEVASPLKVTGHSALTGIYKAFNVDGESLDQDRMEVANEELDVATNLAEEAGIDQEKVSQLLSEIKKEISNQNPATKEEVEQIVSDQLSQLNIELTPEQKEMLTNLFDKMRNLNIDFGQVADQLDGILSDIQGKLDEVTSEDVQGFWEKVKSFFTNLMDSIRGLFN</sequence>
<evidence type="ECO:0008006" key="4">
    <source>
        <dbReference type="Google" id="ProtNLM"/>
    </source>
</evidence>
<gene>
    <name evidence="2" type="ORF">J416_04346</name>
</gene>
<keyword evidence="1" id="KW-0732">Signal</keyword>
<feature type="signal peptide" evidence="1">
    <location>
        <begin position="1"/>
        <end position="24"/>
    </location>
</feature>
<evidence type="ECO:0000256" key="1">
    <source>
        <dbReference type="SAM" id="SignalP"/>
    </source>
</evidence>
<dbReference type="Pfam" id="PF06207">
    <property type="entry name" value="DUF1002"/>
    <property type="match status" value="1"/>
</dbReference>